<evidence type="ECO:0000313" key="1">
    <source>
        <dbReference type="EMBL" id="PZN72511.1"/>
    </source>
</evidence>
<sequence length="161" mass="18480">MRRWLLVWSIAVFGIRLSVEIKRHKSLHPFGTRLPNMILNIDICIQQSNETSNRQNLLALSGDSSLGVGTNFVYIYSLVDESVNYPNKEGKVVYIGKTGRTKEPTGKRFGQHISTTADKGGDLGTIYALSRYYWKGSKLRLQIFSMRNEKEIQRFQHQRVT</sequence>
<comment type="caution">
    <text evidence="1">The sequence shown here is derived from an EMBL/GenBank/DDBJ whole genome shotgun (WGS) entry which is preliminary data.</text>
</comment>
<protein>
    <submittedName>
        <fullName evidence="1">Uncharacterized protein</fullName>
    </submittedName>
</protein>
<reference evidence="1 2" key="1">
    <citation type="journal article" date="2018" name="Aquat. Microb. Ecol.">
        <title>Gammaproteobacterial methanotrophs dominate.</title>
        <authorList>
            <person name="Rissanen A.J."/>
            <person name="Saarenheimo J."/>
            <person name="Tiirola M."/>
            <person name="Peura S."/>
            <person name="Aalto S.L."/>
            <person name="Karvinen A."/>
            <person name="Nykanen H."/>
        </authorList>
    </citation>
    <scope>NUCLEOTIDE SEQUENCE [LARGE SCALE GENOMIC DNA]</scope>
    <source>
        <strain evidence="1">AMbin10</strain>
    </source>
</reference>
<accession>A0A2W4QK10</accession>
<name>A0A2W4QK10_9GAMM</name>
<gene>
    <name evidence="1" type="ORF">DM484_24355</name>
</gene>
<evidence type="ECO:0000313" key="2">
    <source>
        <dbReference type="Proteomes" id="UP000249396"/>
    </source>
</evidence>
<organism evidence="1 2">
    <name type="scientific">Candidatus Methylumidiphilus alinenensis</name>
    <dbReference type="NCBI Taxonomy" id="2202197"/>
    <lineage>
        <taxon>Bacteria</taxon>
        <taxon>Pseudomonadati</taxon>
        <taxon>Pseudomonadota</taxon>
        <taxon>Gammaproteobacteria</taxon>
        <taxon>Methylococcales</taxon>
        <taxon>Candidatus Methylumidiphilus</taxon>
    </lineage>
</organism>
<dbReference type="Proteomes" id="UP000249396">
    <property type="component" value="Unassembled WGS sequence"/>
</dbReference>
<proteinExistence type="predicted"/>
<dbReference type="EMBL" id="QJPH01000485">
    <property type="protein sequence ID" value="PZN72511.1"/>
    <property type="molecule type" value="Genomic_DNA"/>
</dbReference>
<dbReference type="AlphaFoldDB" id="A0A2W4QK10"/>